<accession>A0A1C3WTL3</accession>
<gene>
    <name evidence="2" type="ORF">GA0061098_1009268</name>
</gene>
<evidence type="ECO:0000313" key="3">
    <source>
        <dbReference type="Proteomes" id="UP000199184"/>
    </source>
</evidence>
<dbReference type="Proteomes" id="UP000199184">
    <property type="component" value="Unassembled WGS sequence"/>
</dbReference>
<dbReference type="AlphaFoldDB" id="A0A1C3WTL3"/>
<evidence type="ECO:0000256" key="1">
    <source>
        <dbReference type="SAM" id="Phobius"/>
    </source>
</evidence>
<reference evidence="3" key="1">
    <citation type="submission" date="2016-08" db="EMBL/GenBank/DDBJ databases">
        <authorList>
            <person name="Varghese N."/>
            <person name="Submissions Spin"/>
        </authorList>
    </citation>
    <scope>NUCLEOTIDE SEQUENCE [LARGE SCALE GENOMIC DNA]</scope>
    <source>
        <strain evidence="3">ERR11</strain>
    </source>
</reference>
<evidence type="ECO:0000313" key="2">
    <source>
        <dbReference type="EMBL" id="SCB43308.1"/>
    </source>
</evidence>
<keyword evidence="3" id="KW-1185">Reference proteome</keyword>
<dbReference type="EMBL" id="FMAI01000009">
    <property type="protein sequence ID" value="SCB43308.1"/>
    <property type="molecule type" value="Genomic_DNA"/>
</dbReference>
<keyword evidence="1" id="KW-1133">Transmembrane helix</keyword>
<name>A0A1C3WTL3_9BRAD</name>
<keyword evidence="1" id="KW-0472">Membrane</keyword>
<organism evidence="2 3">
    <name type="scientific">Bradyrhizobium shewense</name>
    <dbReference type="NCBI Taxonomy" id="1761772"/>
    <lineage>
        <taxon>Bacteria</taxon>
        <taxon>Pseudomonadati</taxon>
        <taxon>Pseudomonadota</taxon>
        <taxon>Alphaproteobacteria</taxon>
        <taxon>Hyphomicrobiales</taxon>
        <taxon>Nitrobacteraceae</taxon>
        <taxon>Bradyrhizobium</taxon>
    </lineage>
</organism>
<proteinExistence type="predicted"/>
<sequence>MSPFSIRSTLMLVLVVGGSSSIYAFLGLNLIVVLIAVGLACLLYLPFAKRYGWGNEGRLTRHLSRPLFEDESRKSN</sequence>
<keyword evidence="1" id="KW-0812">Transmembrane</keyword>
<feature type="transmembrane region" description="Helical" evidence="1">
    <location>
        <begin position="20"/>
        <end position="45"/>
    </location>
</feature>
<protein>
    <submittedName>
        <fullName evidence="2">Uncharacterized protein</fullName>
    </submittedName>
</protein>